<keyword evidence="2" id="KW-1185">Reference proteome</keyword>
<gene>
    <name evidence="1" type="ORF">MiSe_21380</name>
</gene>
<name>A0AAV3X6F1_9CYAN</name>
<dbReference type="EMBL" id="BLAY01000027">
    <property type="protein sequence ID" value="GET37385.1"/>
    <property type="molecule type" value="Genomic_DNA"/>
</dbReference>
<sequence>MAVIKVSDLQPVGSEFFMGEENFISELSDADLNGVHGGIISPFLPSIVIFTPLLF</sequence>
<accession>A0AAV3X6F1</accession>
<evidence type="ECO:0000313" key="1">
    <source>
        <dbReference type="EMBL" id="GET37385.1"/>
    </source>
</evidence>
<organism evidence="1 2">
    <name type="scientific">Microseira wollei NIES-4236</name>
    <dbReference type="NCBI Taxonomy" id="2530354"/>
    <lineage>
        <taxon>Bacteria</taxon>
        <taxon>Bacillati</taxon>
        <taxon>Cyanobacteriota</taxon>
        <taxon>Cyanophyceae</taxon>
        <taxon>Oscillatoriophycideae</taxon>
        <taxon>Aerosakkonematales</taxon>
        <taxon>Aerosakkonemataceae</taxon>
        <taxon>Microseira</taxon>
    </lineage>
</organism>
<dbReference type="Proteomes" id="UP001050975">
    <property type="component" value="Unassembled WGS sequence"/>
</dbReference>
<evidence type="ECO:0000313" key="2">
    <source>
        <dbReference type="Proteomes" id="UP001050975"/>
    </source>
</evidence>
<proteinExistence type="predicted"/>
<protein>
    <submittedName>
        <fullName evidence="1">Uncharacterized protein</fullName>
    </submittedName>
</protein>
<comment type="caution">
    <text evidence="1">The sequence shown here is derived from an EMBL/GenBank/DDBJ whole genome shotgun (WGS) entry which is preliminary data.</text>
</comment>
<dbReference type="AlphaFoldDB" id="A0AAV3X6F1"/>
<reference evidence="1" key="1">
    <citation type="submission" date="2019-10" db="EMBL/GenBank/DDBJ databases">
        <title>Draft genome sequece of Microseira wollei NIES-4236.</title>
        <authorList>
            <person name="Yamaguchi H."/>
            <person name="Suzuki S."/>
            <person name="Kawachi M."/>
        </authorList>
    </citation>
    <scope>NUCLEOTIDE SEQUENCE</scope>
    <source>
        <strain evidence="1">NIES-4236</strain>
    </source>
</reference>